<gene>
    <name evidence="3" type="ORF">GWI33_013216</name>
</gene>
<feature type="region of interest" description="Disordered" evidence="2">
    <location>
        <begin position="457"/>
        <end position="486"/>
    </location>
</feature>
<dbReference type="PANTHER" id="PTHR46745:SF1">
    <property type="entry name" value="TSC22 DOMAIN FAMILY PROTEIN 1"/>
    <property type="match status" value="1"/>
</dbReference>
<organism evidence="3 4">
    <name type="scientific">Rhynchophorus ferrugineus</name>
    <name type="common">Red palm weevil</name>
    <name type="synonym">Curculio ferrugineus</name>
    <dbReference type="NCBI Taxonomy" id="354439"/>
    <lineage>
        <taxon>Eukaryota</taxon>
        <taxon>Metazoa</taxon>
        <taxon>Ecdysozoa</taxon>
        <taxon>Arthropoda</taxon>
        <taxon>Hexapoda</taxon>
        <taxon>Insecta</taxon>
        <taxon>Pterygota</taxon>
        <taxon>Neoptera</taxon>
        <taxon>Endopterygota</taxon>
        <taxon>Coleoptera</taxon>
        <taxon>Polyphaga</taxon>
        <taxon>Cucujiformia</taxon>
        <taxon>Curculionidae</taxon>
        <taxon>Dryophthorinae</taxon>
        <taxon>Rhynchophorus</taxon>
    </lineage>
</organism>
<feature type="region of interest" description="Disordered" evidence="2">
    <location>
        <begin position="565"/>
        <end position="605"/>
    </location>
</feature>
<dbReference type="GO" id="GO:0043066">
    <property type="term" value="P:negative regulation of apoptotic process"/>
    <property type="evidence" value="ECO:0007669"/>
    <property type="project" value="TreeGrafter"/>
</dbReference>
<dbReference type="OrthoDB" id="8961796at2759"/>
<dbReference type="GO" id="GO:0006357">
    <property type="term" value="P:regulation of transcription by RNA polymerase II"/>
    <property type="evidence" value="ECO:0007669"/>
    <property type="project" value="InterPro"/>
</dbReference>
<dbReference type="Proteomes" id="UP000625711">
    <property type="component" value="Unassembled WGS sequence"/>
</dbReference>
<keyword evidence="4" id="KW-1185">Reference proteome</keyword>
<dbReference type="CDD" id="cd21936">
    <property type="entry name" value="ZIP_TSC22D"/>
    <property type="match status" value="1"/>
</dbReference>
<proteinExistence type="predicted"/>
<sequence>MSTDPRRSDKIQRYAPKNSANGEDLTPDYMNIMGQPPTTANAAGEPVEKLPDVIDANHQVQPVNDELTATSNAANVIPTSPQYGVAIIPNNASAVTNSEMVVDAAEVVGGTDSLAVKTTGDDIKDIHSTPSRNDRFKVVKIASLEPFKRGRWKCMDYVDEAPPPNVANKGGLQSVGVGGGGAAVPASVYLQTQSLPPQQIQQMLIQGGFANGQFFSGVPAQLIPPGQYFYPQVTNVQNQPVQQQQQQPVATSMPAHFINNQPYFSTGVVTNPTGFTLQQSYPLQYVPIPAQNSAFVPTSQAVHLPANFQQSQTYAGQPTVSQANVNQNMVNGHAFPPQQTEAQVPDGTTMPNQATKNVIVNAAAVGNPQPQNHVVQNPSATPTGVVTIPLQYPPPQGAGTYQAPPQTVTNPAGQTAGAAPSVQMPPPQGVQTFDASSVYTNPQFAMNVNSLTVLEPTDTSQEAAETGSTTETVSENPDDPAKSNPVVNAIDNKIEQAMDLVKSHLMYTVREEVEVLKEKIAELMEKIQQLETENNYLRSQIPKGQTVNLPSAQPNQSSNIAVVNTSPSVMPQNSNPVVNNVPSTAPTPSQNQTIPPNKETSASIQ</sequence>
<protein>
    <recommendedName>
        <fullName evidence="5">Protein Asterix</fullName>
    </recommendedName>
</protein>
<dbReference type="GO" id="GO:0008284">
    <property type="term" value="P:positive regulation of cell population proliferation"/>
    <property type="evidence" value="ECO:0007669"/>
    <property type="project" value="TreeGrafter"/>
</dbReference>
<feature type="compositionally biased region" description="Polar residues" evidence="2">
    <location>
        <begin position="457"/>
        <end position="475"/>
    </location>
</feature>
<accession>A0A834I8M4</accession>
<dbReference type="InterPro" id="IPR000580">
    <property type="entry name" value="TSC22/Bun"/>
</dbReference>
<keyword evidence="1" id="KW-0175">Coiled coil</keyword>
<comment type="caution">
    <text evidence="3">The sequence shown here is derived from an EMBL/GenBank/DDBJ whole genome shotgun (WGS) entry which is preliminary data.</text>
</comment>
<feature type="compositionally biased region" description="Low complexity" evidence="2">
    <location>
        <begin position="566"/>
        <end position="583"/>
    </location>
</feature>
<evidence type="ECO:0008006" key="5">
    <source>
        <dbReference type="Google" id="ProtNLM"/>
    </source>
</evidence>
<reference evidence="3" key="1">
    <citation type="submission" date="2020-08" db="EMBL/GenBank/DDBJ databases">
        <title>Genome sequencing and assembly of the red palm weevil Rhynchophorus ferrugineus.</title>
        <authorList>
            <person name="Dias G.B."/>
            <person name="Bergman C.M."/>
            <person name="Manee M."/>
        </authorList>
    </citation>
    <scope>NUCLEOTIDE SEQUENCE</scope>
    <source>
        <strain evidence="3">AA-2017</strain>
        <tissue evidence="3">Whole larva</tissue>
    </source>
</reference>
<dbReference type="GO" id="GO:0005829">
    <property type="term" value="C:cytosol"/>
    <property type="evidence" value="ECO:0007669"/>
    <property type="project" value="TreeGrafter"/>
</dbReference>
<dbReference type="AlphaFoldDB" id="A0A834I8M4"/>
<feature type="compositionally biased region" description="Basic and acidic residues" evidence="2">
    <location>
        <begin position="1"/>
        <end position="12"/>
    </location>
</feature>
<dbReference type="Gene3D" id="1.20.5.490">
    <property type="entry name" value="Single helix bin"/>
    <property type="match status" value="1"/>
</dbReference>
<dbReference type="SUPFAM" id="SSF58026">
    <property type="entry name" value="Delta-sleep-inducing peptide immunoreactive peptide"/>
    <property type="match status" value="1"/>
</dbReference>
<feature type="region of interest" description="Disordered" evidence="2">
    <location>
        <begin position="1"/>
        <end position="44"/>
    </location>
</feature>
<name>A0A834I8M4_RHYFE</name>
<evidence type="ECO:0000256" key="2">
    <source>
        <dbReference type="SAM" id="MobiDB-lite"/>
    </source>
</evidence>
<dbReference type="PANTHER" id="PTHR46745">
    <property type="entry name" value="TSC22 DOMAIN FAMILY PROTEIN 1"/>
    <property type="match status" value="1"/>
</dbReference>
<evidence type="ECO:0000313" key="3">
    <source>
        <dbReference type="EMBL" id="KAF7274098.1"/>
    </source>
</evidence>
<evidence type="ECO:0000256" key="1">
    <source>
        <dbReference type="SAM" id="Coils"/>
    </source>
</evidence>
<feature type="compositionally biased region" description="Polar residues" evidence="2">
    <location>
        <begin position="584"/>
        <end position="605"/>
    </location>
</feature>
<feature type="coiled-coil region" evidence="1">
    <location>
        <begin position="506"/>
        <end position="540"/>
    </location>
</feature>
<dbReference type="GO" id="GO:0005634">
    <property type="term" value="C:nucleus"/>
    <property type="evidence" value="ECO:0007669"/>
    <property type="project" value="TreeGrafter"/>
</dbReference>
<dbReference type="EMBL" id="JAACXV010013081">
    <property type="protein sequence ID" value="KAF7274098.1"/>
    <property type="molecule type" value="Genomic_DNA"/>
</dbReference>
<evidence type="ECO:0000313" key="4">
    <source>
        <dbReference type="Proteomes" id="UP000625711"/>
    </source>
</evidence>
<dbReference type="Pfam" id="PF01166">
    <property type="entry name" value="TSC22"/>
    <property type="match status" value="1"/>
</dbReference>